<sequence length="868" mass="98217">MELFRKGFIFCLMVYMQLQLRQVSALGQLTGLVVVPIRNEQHLKLHIWWNSTLPEDAAYSVTVDLIDSEQCTIKESLFLNQQHIKCVPIVIGVEATDVLIPSDTGGVVKHTCTIQQLCTYSILVEALSFASSIRETVVIPNCVDGLCSCHYAVHLPSLVDTTADVNVSSNLLRIRWKVGDYDPADLPIGVTPKFIFIRVRRGTNKDLEWGGQHSSMKELTLPFKSGSHTFNLDQLPGSMFIFLIQLKVIDTQSCERASEPIRVTIPDNDQKYNTSYHPKGKCTGASCDCDHMDDIPEFLFVSQHKQNEVIISWHALKNDSWQRISSSHNIELQLAIYEEASGTLLCAASVNPMTTNTYTFGLDDSTPHPSSGIQLTTMFVDSLGCESRLSTHKVYSHSSKPFVFSVVFSAILMVIIGIICWTLVYYKRRSKTRWKANNWREVYVRSSATDHHQQMHQMEENRLYIDMDILNARARGDADYLEIPHSCLRIGREIGKGAFGRVFMASAVKLPGFNGPKIVAIKQLKKCPSSDEFDEFLDEIAMMKKVGKHPNIVTLLGCCTIKEPLTMIMEYIGCGDLLEYLRKIRAKHLAKVNQLAMVSQLENVNTSQRSVGNNLFGPMVKYLDLLHTSSSNSDASYITQTDTTTRPSVTETTYTMLSGALGEEDTTSALGSRSLEYVLDHKELHNFAKQIACGMQHLEELQITHRDLAARNILIDERKMLKISDFGLSRTGIYVNTRNKKVPLRWLSIEAMRDNLYSNKSDVWAFGIVLWEIGTLGGYPYPSVSNHELFGYLQEGKRLERPENCTPEVYELMMQCWREDPNERPSFMQISKHLEPHKKIYIDFNDIEPTYVFPPTSDQLGLAIANNK</sequence>
<reference evidence="3" key="1">
    <citation type="submission" date="2022-08" db="UniProtKB">
        <authorList>
            <consortium name="EnsemblMetazoa"/>
        </authorList>
    </citation>
    <scope>IDENTIFICATION</scope>
    <source>
        <strain evidence="3">EBRO</strain>
    </source>
</reference>
<dbReference type="GO" id="GO:0004714">
    <property type="term" value="F:transmembrane receptor protein tyrosine kinase activity"/>
    <property type="evidence" value="ECO:0007669"/>
    <property type="project" value="UniProtKB-EC"/>
</dbReference>
<dbReference type="InterPro" id="IPR000719">
    <property type="entry name" value="Prot_kinase_dom"/>
</dbReference>
<evidence type="ECO:0000256" key="2">
    <source>
        <dbReference type="ARBA" id="ARBA00051243"/>
    </source>
</evidence>
<dbReference type="InterPro" id="IPR020635">
    <property type="entry name" value="Tyr_kinase_cat_dom"/>
</dbReference>
<dbReference type="GO" id="GO:0005886">
    <property type="term" value="C:plasma membrane"/>
    <property type="evidence" value="ECO:0007669"/>
    <property type="project" value="TreeGrafter"/>
</dbReference>
<comment type="catalytic activity">
    <reaction evidence="2">
        <text>L-tyrosyl-[protein] + ATP = O-phospho-L-tyrosyl-[protein] + ADP + H(+)</text>
        <dbReference type="Rhea" id="RHEA:10596"/>
        <dbReference type="Rhea" id="RHEA-COMP:10136"/>
        <dbReference type="Rhea" id="RHEA-COMP:20101"/>
        <dbReference type="ChEBI" id="CHEBI:15378"/>
        <dbReference type="ChEBI" id="CHEBI:30616"/>
        <dbReference type="ChEBI" id="CHEBI:46858"/>
        <dbReference type="ChEBI" id="CHEBI:61978"/>
        <dbReference type="ChEBI" id="CHEBI:456216"/>
        <dbReference type="EC" id="2.7.10.1"/>
    </reaction>
</comment>
<evidence type="ECO:0000313" key="3">
    <source>
        <dbReference type="EnsemblMetazoa" id="AATE021162-PA.1"/>
    </source>
</evidence>
<dbReference type="SMART" id="SM00219">
    <property type="entry name" value="TyrKc"/>
    <property type="match status" value="1"/>
</dbReference>
<dbReference type="PANTHER" id="PTHR24416">
    <property type="entry name" value="TYROSINE-PROTEIN KINASE RECEPTOR"/>
    <property type="match status" value="1"/>
</dbReference>
<organism evidence="3">
    <name type="scientific">Anopheles atroparvus</name>
    <name type="common">European mosquito</name>
    <dbReference type="NCBI Taxonomy" id="41427"/>
    <lineage>
        <taxon>Eukaryota</taxon>
        <taxon>Metazoa</taxon>
        <taxon>Ecdysozoa</taxon>
        <taxon>Arthropoda</taxon>
        <taxon>Hexapoda</taxon>
        <taxon>Insecta</taxon>
        <taxon>Pterygota</taxon>
        <taxon>Neoptera</taxon>
        <taxon>Endopterygota</taxon>
        <taxon>Diptera</taxon>
        <taxon>Nematocera</taxon>
        <taxon>Culicoidea</taxon>
        <taxon>Culicidae</taxon>
        <taxon>Anophelinae</taxon>
        <taxon>Anopheles</taxon>
    </lineage>
</organism>
<evidence type="ECO:0000256" key="1">
    <source>
        <dbReference type="ARBA" id="ARBA00004167"/>
    </source>
</evidence>
<dbReference type="PROSITE" id="PS50011">
    <property type="entry name" value="PROTEIN_KINASE_DOM"/>
    <property type="match status" value="1"/>
</dbReference>
<proteinExistence type="predicted"/>
<dbReference type="AlphaFoldDB" id="A0A182JN47"/>
<dbReference type="InterPro" id="IPR001245">
    <property type="entry name" value="Ser-Thr/Tyr_kinase_cat_dom"/>
</dbReference>
<dbReference type="PANTHER" id="PTHR24416:SF594">
    <property type="entry name" value="PROTEIN KINASE DOMAIN-CONTAINING PROTEIN"/>
    <property type="match status" value="1"/>
</dbReference>
<name>A0A182JN47_ANOAO</name>
<dbReference type="InterPro" id="IPR008266">
    <property type="entry name" value="Tyr_kinase_AS"/>
</dbReference>
<dbReference type="VEuPathDB" id="VectorBase:AATE021162"/>
<comment type="subcellular location">
    <subcellularLocation>
        <location evidence="1">Membrane</location>
        <topology evidence="1">Single-pass membrane protein</topology>
    </subcellularLocation>
</comment>
<dbReference type="Gene3D" id="1.10.510.10">
    <property type="entry name" value="Transferase(Phosphotransferase) domain 1"/>
    <property type="match status" value="1"/>
</dbReference>
<dbReference type="GO" id="GO:0005524">
    <property type="term" value="F:ATP binding"/>
    <property type="evidence" value="ECO:0007669"/>
    <property type="project" value="UniProtKB-UniRule"/>
</dbReference>
<dbReference type="SUPFAM" id="SSF56112">
    <property type="entry name" value="Protein kinase-like (PK-like)"/>
    <property type="match status" value="1"/>
</dbReference>
<dbReference type="InterPro" id="IPR050122">
    <property type="entry name" value="RTK"/>
</dbReference>
<protein>
    <submittedName>
        <fullName evidence="3">Uncharacterized protein</fullName>
    </submittedName>
</protein>
<dbReference type="FunFam" id="1.10.510.10:FF:000677">
    <property type="entry name" value="Uncharacterized protein, isoform A"/>
    <property type="match status" value="1"/>
</dbReference>
<dbReference type="Pfam" id="PF07714">
    <property type="entry name" value="PK_Tyr_Ser-Thr"/>
    <property type="match status" value="1"/>
</dbReference>
<dbReference type="InterPro" id="IPR011009">
    <property type="entry name" value="Kinase-like_dom_sf"/>
</dbReference>
<dbReference type="EnsemblMetazoa" id="AATE021162-RA">
    <property type="protein sequence ID" value="AATE021162-PA.1"/>
    <property type="gene ID" value="AATE021162"/>
</dbReference>
<dbReference type="Gene3D" id="3.30.200.20">
    <property type="entry name" value="Phosphorylase Kinase, domain 1"/>
    <property type="match status" value="1"/>
</dbReference>
<dbReference type="CDD" id="cd00192">
    <property type="entry name" value="PTKc"/>
    <property type="match status" value="1"/>
</dbReference>
<dbReference type="InterPro" id="IPR017441">
    <property type="entry name" value="Protein_kinase_ATP_BS"/>
</dbReference>
<dbReference type="GO" id="GO:0007169">
    <property type="term" value="P:cell surface receptor protein tyrosine kinase signaling pathway"/>
    <property type="evidence" value="ECO:0007669"/>
    <property type="project" value="TreeGrafter"/>
</dbReference>
<dbReference type="STRING" id="41427.A0A182JN47"/>
<dbReference type="PROSITE" id="PS00109">
    <property type="entry name" value="PROTEIN_KINASE_TYR"/>
    <property type="match status" value="1"/>
</dbReference>
<dbReference type="GO" id="GO:0043235">
    <property type="term" value="C:receptor complex"/>
    <property type="evidence" value="ECO:0007669"/>
    <property type="project" value="TreeGrafter"/>
</dbReference>
<dbReference type="PROSITE" id="PS00107">
    <property type="entry name" value="PROTEIN_KINASE_ATP"/>
    <property type="match status" value="1"/>
</dbReference>
<accession>A0A182JN47</accession>